<keyword evidence="2" id="KW-0326">Glycosidase</keyword>
<dbReference type="PANTHER" id="PTHR12304:SF59">
    <property type="entry name" value="INOSINE-URIDINE PREFERRING NUCLEOSIDE HYDROLASE FAMILY PROTEIN"/>
    <property type="match status" value="1"/>
</dbReference>
<evidence type="ECO:0000259" key="3">
    <source>
        <dbReference type="Pfam" id="PF01156"/>
    </source>
</evidence>
<dbReference type="Gene3D" id="3.90.245.10">
    <property type="entry name" value="Ribonucleoside hydrolase-like"/>
    <property type="match status" value="1"/>
</dbReference>
<dbReference type="PANTHER" id="PTHR12304">
    <property type="entry name" value="INOSINE-URIDINE PREFERRING NUCLEOSIDE HYDROLASE"/>
    <property type="match status" value="1"/>
</dbReference>
<evidence type="ECO:0000313" key="4">
    <source>
        <dbReference type="EMBL" id="PSR26794.1"/>
    </source>
</evidence>
<evidence type="ECO:0000256" key="1">
    <source>
        <dbReference type="ARBA" id="ARBA00022801"/>
    </source>
</evidence>
<dbReference type="Pfam" id="PF01156">
    <property type="entry name" value="IU_nuc_hydro"/>
    <property type="match status" value="1"/>
</dbReference>
<comment type="caution">
    <text evidence="4">The sequence shown here is derived from an EMBL/GenBank/DDBJ whole genome shotgun (WGS) entry which is preliminary data.</text>
</comment>
<dbReference type="AlphaFoldDB" id="A0A2T2WX29"/>
<dbReference type="InterPro" id="IPR023186">
    <property type="entry name" value="IUNH"/>
</dbReference>
<dbReference type="GO" id="GO:0005829">
    <property type="term" value="C:cytosol"/>
    <property type="evidence" value="ECO:0007669"/>
    <property type="project" value="TreeGrafter"/>
</dbReference>
<dbReference type="EMBL" id="PXYT01000032">
    <property type="protein sequence ID" value="PSR26794.1"/>
    <property type="molecule type" value="Genomic_DNA"/>
</dbReference>
<evidence type="ECO:0000256" key="2">
    <source>
        <dbReference type="ARBA" id="ARBA00023295"/>
    </source>
</evidence>
<protein>
    <submittedName>
        <fullName evidence="4">Nucleoside hydrolase</fullName>
    </submittedName>
</protein>
<evidence type="ECO:0000313" key="5">
    <source>
        <dbReference type="Proteomes" id="UP000242699"/>
    </source>
</evidence>
<sequence>MSEVMKPRVWLDMDPGIDDAWALVVAMNQSIVTGISTVAGNAGLQNTYANAKRVLEVVGGRRVPVVPGASEPLLTPLATAPGFHGQGGMGEWNVSTEIIPPEMTRVWTWWSQHAGEMNSTHLIATGPLTNIAISLLAYPHLSTIWASVTCMCGALPGAQMDKAQEFNVYTDPHAADIVFHWAQRVQLIGINVAHKAVIPMSDLDRLNRMGEVGHMLEKMLKFYSQRARGEGGDPRAFPIDDVVAVAAVVRPEIFEWREMPLAVVREGPLRGTVVLSPIDVRRSPVRVATDVDVAGFRDWLWEAMDCYEEESW</sequence>
<dbReference type="SUPFAM" id="SSF53590">
    <property type="entry name" value="Nucleoside hydrolase"/>
    <property type="match status" value="1"/>
</dbReference>
<proteinExistence type="predicted"/>
<dbReference type="InterPro" id="IPR001910">
    <property type="entry name" value="Inosine/uridine_hydrolase_dom"/>
</dbReference>
<name>A0A2T2WX29_9FIRM</name>
<dbReference type="Proteomes" id="UP000242699">
    <property type="component" value="Unassembled WGS sequence"/>
</dbReference>
<keyword evidence="1 4" id="KW-0378">Hydrolase</keyword>
<reference evidence="4 5" key="1">
    <citation type="journal article" date="2014" name="BMC Genomics">
        <title>Comparison of environmental and isolate Sulfobacillus genomes reveals diverse carbon, sulfur, nitrogen, and hydrogen metabolisms.</title>
        <authorList>
            <person name="Justice N.B."/>
            <person name="Norman A."/>
            <person name="Brown C.T."/>
            <person name="Singh A."/>
            <person name="Thomas B.C."/>
            <person name="Banfield J.F."/>
        </authorList>
    </citation>
    <scope>NUCLEOTIDE SEQUENCE [LARGE SCALE GENOMIC DNA]</scope>
    <source>
        <strain evidence="4">AMDSBA1</strain>
    </source>
</reference>
<feature type="domain" description="Inosine/uridine-preferring nucleoside hydrolase" evidence="3">
    <location>
        <begin position="9"/>
        <end position="297"/>
    </location>
</feature>
<dbReference type="GO" id="GO:0008477">
    <property type="term" value="F:purine nucleosidase activity"/>
    <property type="evidence" value="ECO:0007669"/>
    <property type="project" value="TreeGrafter"/>
</dbReference>
<accession>A0A2T2WX29</accession>
<organism evidence="4 5">
    <name type="scientific">Sulfobacillus benefaciens</name>
    <dbReference type="NCBI Taxonomy" id="453960"/>
    <lineage>
        <taxon>Bacteria</taxon>
        <taxon>Bacillati</taxon>
        <taxon>Bacillota</taxon>
        <taxon>Clostridia</taxon>
        <taxon>Eubacteriales</taxon>
        <taxon>Clostridiales Family XVII. Incertae Sedis</taxon>
        <taxon>Sulfobacillus</taxon>
    </lineage>
</organism>
<gene>
    <name evidence="4" type="ORF">C7B43_12915</name>
</gene>
<dbReference type="GO" id="GO:0006152">
    <property type="term" value="P:purine nucleoside catabolic process"/>
    <property type="evidence" value="ECO:0007669"/>
    <property type="project" value="TreeGrafter"/>
</dbReference>
<dbReference type="InterPro" id="IPR036452">
    <property type="entry name" value="Ribo_hydro-like"/>
</dbReference>